<evidence type="ECO:0000259" key="8">
    <source>
        <dbReference type="SMART" id="SM00934"/>
    </source>
</evidence>
<dbReference type="InterPro" id="IPR017120">
    <property type="entry name" value="Bifunct_HPS/DMK_prd"/>
</dbReference>
<accession>A0A1F2WF43</accession>
<evidence type="ECO:0000313" key="10">
    <source>
        <dbReference type="Proteomes" id="UP000177876"/>
    </source>
</evidence>
<evidence type="ECO:0000256" key="4">
    <source>
        <dbReference type="ARBA" id="ARBA00012890"/>
    </source>
</evidence>
<comment type="catalytic activity">
    <reaction evidence="1">
        <text>D-ribulose 5-phosphate + formaldehyde = D-arabino-hex-3-ulose 6-phosphate</text>
        <dbReference type="Rhea" id="RHEA:25201"/>
        <dbReference type="ChEBI" id="CHEBI:16842"/>
        <dbReference type="ChEBI" id="CHEBI:58121"/>
        <dbReference type="ChEBI" id="CHEBI:58542"/>
        <dbReference type="EC" id="4.1.2.43"/>
    </reaction>
</comment>
<dbReference type="CDD" id="cd04726">
    <property type="entry name" value="KGPDC_HPS"/>
    <property type="match status" value="1"/>
</dbReference>
<dbReference type="GO" id="GO:0046872">
    <property type="term" value="F:metal ion binding"/>
    <property type="evidence" value="ECO:0007669"/>
    <property type="project" value="UniProtKB-KW"/>
</dbReference>
<dbReference type="Gene3D" id="3.20.20.70">
    <property type="entry name" value="Aldolase class I"/>
    <property type="match status" value="1"/>
</dbReference>
<protein>
    <recommendedName>
        <fullName evidence="4">3-hexulose-6-phosphate synthase</fullName>
        <ecNumber evidence="4">4.1.2.43</ecNumber>
    </recommendedName>
</protein>
<evidence type="ECO:0000313" key="9">
    <source>
        <dbReference type="EMBL" id="OFW55467.1"/>
    </source>
</evidence>
<dbReference type="CDD" id="cd16841">
    <property type="entry name" value="RraA_family"/>
    <property type="match status" value="1"/>
</dbReference>
<comment type="similarity">
    <text evidence="3">Belongs to the HPS/KGPDC family. HPS subfamily.</text>
</comment>
<dbReference type="Pfam" id="PF03737">
    <property type="entry name" value="RraA-like"/>
    <property type="match status" value="1"/>
</dbReference>
<reference evidence="9 10" key="1">
    <citation type="journal article" date="2016" name="Nat. Commun.">
        <title>Thousands of microbial genomes shed light on interconnected biogeochemical processes in an aquifer system.</title>
        <authorList>
            <person name="Anantharaman K."/>
            <person name="Brown C.T."/>
            <person name="Hug L.A."/>
            <person name="Sharon I."/>
            <person name="Castelle C.J."/>
            <person name="Probst A.J."/>
            <person name="Thomas B.C."/>
            <person name="Singh A."/>
            <person name="Wilkins M.J."/>
            <person name="Karaoz U."/>
            <person name="Brodie E.L."/>
            <person name="Williams K.H."/>
            <person name="Hubbard S.S."/>
            <person name="Banfield J.F."/>
        </authorList>
    </citation>
    <scope>NUCLEOTIDE SEQUENCE [LARGE SCALE GENOMIC DNA]</scope>
</reference>
<evidence type="ECO:0000256" key="2">
    <source>
        <dbReference type="ARBA" id="ARBA00005014"/>
    </source>
</evidence>
<dbReference type="PANTHER" id="PTHR35039">
    <property type="entry name" value="3-KETO-L-GULONATE-6-PHOSPHATE DECARBOXYLASE SGBH-RELATED"/>
    <property type="match status" value="1"/>
</dbReference>
<comment type="cofactor">
    <cofactor evidence="7">
        <name>Mg(2+)</name>
        <dbReference type="ChEBI" id="CHEBI:18420"/>
    </cofactor>
</comment>
<dbReference type="InterPro" id="IPR013785">
    <property type="entry name" value="Aldolase_TIM"/>
</dbReference>
<dbReference type="EC" id="4.1.2.43" evidence="4"/>
<feature type="binding site" evidence="7">
    <location>
        <position position="330"/>
    </location>
    <ligand>
        <name>substrate</name>
    </ligand>
</feature>
<feature type="domain" description="Orotidine 5'-phosphate decarboxylase" evidence="8">
    <location>
        <begin position="7"/>
        <end position="208"/>
    </location>
</feature>
<feature type="binding site" evidence="7">
    <location>
        <position position="331"/>
    </location>
    <ligand>
        <name>Mg(2+)</name>
        <dbReference type="ChEBI" id="CHEBI:18420"/>
    </ligand>
</feature>
<dbReference type="InterPro" id="IPR001754">
    <property type="entry name" value="OMPdeCOase_dom"/>
</dbReference>
<dbReference type="Proteomes" id="UP000177876">
    <property type="component" value="Unassembled WGS sequence"/>
</dbReference>
<comment type="caution">
    <text evidence="9">The sequence shown here is derived from an EMBL/GenBank/DDBJ whole genome shotgun (WGS) entry which is preliminary data.</text>
</comment>
<evidence type="ECO:0000256" key="6">
    <source>
        <dbReference type="ARBA" id="ARBA00023277"/>
    </source>
</evidence>
<dbReference type="InterPro" id="IPR005493">
    <property type="entry name" value="RraA/RraA-like"/>
</dbReference>
<dbReference type="InterPro" id="IPR017553">
    <property type="entry name" value="3-hexulose-6-phosphate_synth"/>
</dbReference>
<dbReference type="AlphaFoldDB" id="A0A1F2WF43"/>
<feature type="binding site" evidence="7">
    <location>
        <begin position="308"/>
        <end position="311"/>
    </location>
    <ligand>
        <name>substrate</name>
    </ligand>
</feature>
<keyword evidence="7" id="KW-0479">Metal-binding</keyword>
<sequence>MKLKEPVLQIALDFVDIERAIKVAEEAVAGGADWIEAGTPLIKSEGLNAVRALRQRFPDRVIIADMKTMDAGRAEVESAAKAGASIIDVLGAASDATIKECVEAADNYGAEIIVDLIQVGDPVERARAVEALGVDYIAIHTAIDVQMRGGDPFERLKVVANAVSIPVAVAGGINSETAAKAVAGGANIIIVGGAVIKSKDAKAATAEIKRAMRSGETIRTELYKRADLENVRDALILVSTANISDAMHRTGELEGIVPILPGIKMAGPALTVRTYPGDWAKPVEAIDLLQEGDVLAIDAGGIGPAVWGELATHSAMQKRAAGLVLDGAIRDTPEIRSLNFPAFSRLRMPTAGEPKGFGEINVAVKIGGRRVFPGDWLVGDDDGVILIPRDKVVEVANRAMDVLEKENRLRGEIEAGSTLSQVAYLEKWEKRH</sequence>
<dbReference type="GO" id="GO:0033982">
    <property type="term" value="F:3-dehydro-L-gulonate-6-phosphate decarboxylase activity"/>
    <property type="evidence" value="ECO:0007669"/>
    <property type="project" value="TreeGrafter"/>
</dbReference>
<dbReference type="SUPFAM" id="SSF89562">
    <property type="entry name" value="RraA-like"/>
    <property type="match status" value="1"/>
</dbReference>
<proteinExistence type="inferred from homology"/>
<dbReference type="STRING" id="1797197.A2Y75_09050"/>
<dbReference type="GO" id="GO:0004590">
    <property type="term" value="F:orotidine-5'-phosphate decarboxylase activity"/>
    <property type="evidence" value="ECO:0007669"/>
    <property type="project" value="InterPro"/>
</dbReference>
<evidence type="ECO:0000256" key="5">
    <source>
        <dbReference type="ARBA" id="ARBA00023239"/>
    </source>
</evidence>
<organism evidence="9 10">
    <name type="scientific">Candidatus Solincola sediminis</name>
    <dbReference type="NCBI Taxonomy" id="1797199"/>
    <lineage>
        <taxon>Bacteria</taxon>
        <taxon>Bacillati</taxon>
        <taxon>Actinomycetota</taxon>
        <taxon>Candidatus Geothermincolia</taxon>
        <taxon>Candidatus Geothermincolales</taxon>
        <taxon>Candidatus Geothermincolaceae</taxon>
        <taxon>Candidatus Solincola</taxon>
    </lineage>
</organism>
<dbReference type="FunFam" id="3.20.20.70:FF:000022">
    <property type="entry name" value="3-keto-L-gulonate-6-phosphate decarboxylase UlaD"/>
    <property type="match status" value="1"/>
</dbReference>
<evidence type="ECO:0000256" key="7">
    <source>
        <dbReference type="PIRSR" id="PIRSR605493-1"/>
    </source>
</evidence>
<comment type="pathway">
    <text evidence="2">One-carbon metabolism; formaldehyde assimilation via RuMP pathway; D-fructose 6-phosphate from D-ribulose 5-phosphate and formaldehyde: step 1/2.</text>
</comment>
<keyword evidence="5" id="KW-0456">Lyase</keyword>
<evidence type="ECO:0000256" key="3">
    <source>
        <dbReference type="ARBA" id="ARBA00006350"/>
    </source>
</evidence>
<dbReference type="InterPro" id="IPR011060">
    <property type="entry name" value="RibuloseP-bd_barrel"/>
</dbReference>
<dbReference type="Pfam" id="PF00215">
    <property type="entry name" value="OMPdecase"/>
    <property type="match status" value="1"/>
</dbReference>
<dbReference type="GO" id="GO:0019854">
    <property type="term" value="P:L-ascorbic acid catabolic process"/>
    <property type="evidence" value="ECO:0007669"/>
    <property type="project" value="TreeGrafter"/>
</dbReference>
<keyword evidence="7" id="KW-0460">Magnesium</keyword>
<keyword evidence="6" id="KW-0119">Carbohydrate metabolism</keyword>
<dbReference type="GO" id="GO:0006207">
    <property type="term" value="P:'de novo' pyrimidine nucleobase biosynthetic process"/>
    <property type="evidence" value="ECO:0007669"/>
    <property type="project" value="InterPro"/>
</dbReference>
<dbReference type="SUPFAM" id="SSF51366">
    <property type="entry name" value="Ribulose-phoshate binding barrel"/>
    <property type="match status" value="1"/>
</dbReference>
<dbReference type="PANTHER" id="PTHR35039:SF3">
    <property type="entry name" value="3-KETO-L-GULONATE-6-PHOSPHATE DECARBOXYLASE SGBH-RELATED"/>
    <property type="match status" value="1"/>
</dbReference>
<dbReference type="InterPro" id="IPR041710">
    <property type="entry name" value="HPS/KGPDC"/>
</dbReference>
<name>A0A1F2WF43_9ACTN</name>
<dbReference type="EMBL" id="MELK01000053">
    <property type="protein sequence ID" value="OFW55467.1"/>
    <property type="molecule type" value="Genomic_DNA"/>
</dbReference>
<dbReference type="Gene3D" id="3.50.30.40">
    <property type="entry name" value="Ribonuclease E inhibitor RraA/RraA-like"/>
    <property type="match status" value="1"/>
</dbReference>
<evidence type="ECO:0000256" key="1">
    <source>
        <dbReference type="ARBA" id="ARBA00000718"/>
    </source>
</evidence>
<dbReference type="PIRSF" id="PIRSF037137">
    <property type="entry name" value="HPS_DMK_prd"/>
    <property type="match status" value="1"/>
</dbReference>
<dbReference type="GO" id="GO:0043801">
    <property type="term" value="F:hexulose-6-phosphate synthase activity"/>
    <property type="evidence" value="ECO:0007669"/>
    <property type="project" value="UniProtKB-EC"/>
</dbReference>
<dbReference type="InterPro" id="IPR036704">
    <property type="entry name" value="RraA/RraA-like_sf"/>
</dbReference>
<dbReference type="NCBIfam" id="TIGR03128">
    <property type="entry name" value="RuMP_HxlA"/>
    <property type="match status" value="1"/>
</dbReference>
<gene>
    <name evidence="9" type="ORF">A2Y75_09050</name>
</gene>
<dbReference type="SMART" id="SM00934">
    <property type="entry name" value="OMPdecase"/>
    <property type="match status" value="1"/>
</dbReference>